<proteinExistence type="predicted"/>
<dbReference type="GO" id="GO:0003676">
    <property type="term" value="F:nucleic acid binding"/>
    <property type="evidence" value="ECO:0007669"/>
    <property type="project" value="InterPro"/>
</dbReference>
<name>A0A6H5J4T2_9HYME</name>
<keyword evidence="1" id="KW-0479">Metal-binding</keyword>
<dbReference type="PROSITE" id="PS50158">
    <property type="entry name" value="ZF_CCHC"/>
    <property type="match status" value="1"/>
</dbReference>
<sequence>MDSGPGHCLAFCPHGTQGPHLPKATIAIFHHSAWCPSGSRGGGLGPEPPSFFSSRFPRFCSRRGDLRCSTSDNATTFRDQRGASLSCCSECSNLNRARAQLVSRPSQKTNDPDSALELALSFDRVCRQSSGASARWRRTEFRSVREQLWEPRDVGANRLATTQIELINVITDLCATIQSTEHDDWTRGRVQARQELLQGYWEDFMSNHLELMEPDNDDPSYDRASNYALVQGQYVDATGVLYDVQSRLQSEPRRPERVMAHLEAPASAQSHSRLPQINVPDFSGRREDWESFRDLFNALIHQSSHLSNVERLYYLKTLVRGDARSALDSLQLTGDNYDTAWKLLESRYENRRLLVHEHLLALRSLKPLREPSAKAFQQLIDTLSRHRDQLRTLKCPVDTWDAWFISIAASCMDPITRQAWEADLERNDAENGVDRAARKGDHLASFDDLSTFLNSRCRMAVACSSGAATTTRQSTSSSDHRPARAYATRQGRQDCVRCGSEHYVGHCDAFASMNSAERRELVMQQRLCFNCLRPGHAVRACPSRSTCQTCGATHHTLLHEGSRKRAASSHEPGGRLLRPARHPLRHSRTLPQGAWHRRRAVRRAVLTNCAADRAALTISAPDGRPLRVRTLLDACSEVYP</sequence>
<evidence type="ECO:0000313" key="3">
    <source>
        <dbReference type="EMBL" id="CAB0044442.1"/>
    </source>
</evidence>
<dbReference type="OrthoDB" id="7994850at2759"/>
<feature type="domain" description="CCHC-type" evidence="2">
    <location>
        <begin position="528"/>
        <end position="543"/>
    </location>
</feature>
<dbReference type="AlphaFoldDB" id="A0A6H5J4T2"/>
<keyword evidence="4" id="KW-1185">Reference proteome</keyword>
<organism evidence="3 4">
    <name type="scientific">Trichogramma brassicae</name>
    <dbReference type="NCBI Taxonomy" id="86971"/>
    <lineage>
        <taxon>Eukaryota</taxon>
        <taxon>Metazoa</taxon>
        <taxon>Ecdysozoa</taxon>
        <taxon>Arthropoda</taxon>
        <taxon>Hexapoda</taxon>
        <taxon>Insecta</taxon>
        <taxon>Pterygota</taxon>
        <taxon>Neoptera</taxon>
        <taxon>Endopterygota</taxon>
        <taxon>Hymenoptera</taxon>
        <taxon>Apocrita</taxon>
        <taxon>Proctotrupomorpha</taxon>
        <taxon>Chalcidoidea</taxon>
        <taxon>Trichogrammatidae</taxon>
        <taxon>Trichogramma</taxon>
    </lineage>
</organism>
<reference evidence="3 4" key="1">
    <citation type="submission" date="2020-02" db="EMBL/GenBank/DDBJ databases">
        <authorList>
            <person name="Ferguson B K."/>
        </authorList>
    </citation>
    <scope>NUCLEOTIDE SEQUENCE [LARGE SCALE GENOMIC DNA]</scope>
</reference>
<dbReference type="Pfam" id="PF03564">
    <property type="entry name" value="DUF1759"/>
    <property type="match status" value="1"/>
</dbReference>
<dbReference type="InterPro" id="IPR005312">
    <property type="entry name" value="DUF1759"/>
</dbReference>
<dbReference type="GO" id="GO:0008270">
    <property type="term" value="F:zinc ion binding"/>
    <property type="evidence" value="ECO:0007669"/>
    <property type="project" value="UniProtKB-KW"/>
</dbReference>
<accession>A0A6H5J4T2</accession>
<dbReference type="Proteomes" id="UP000479190">
    <property type="component" value="Unassembled WGS sequence"/>
</dbReference>
<gene>
    <name evidence="3" type="ORF">TBRA_LOCUS16030</name>
</gene>
<keyword evidence="1" id="KW-0863">Zinc-finger</keyword>
<dbReference type="PANTHER" id="PTHR47331">
    <property type="entry name" value="PHD-TYPE DOMAIN-CONTAINING PROTEIN"/>
    <property type="match status" value="1"/>
</dbReference>
<evidence type="ECO:0000313" key="4">
    <source>
        <dbReference type="Proteomes" id="UP000479190"/>
    </source>
</evidence>
<dbReference type="EMBL" id="CADCXV010001457">
    <property type="protein sequence ID" value="CAB0044442.1"/>
    <property type="molecule type" value="Genomic_DNA"/>
</dbReference>
<keyword evidence="1" id="KW-0862">Zinc</keyword>
<protein>
    <recommendedName>
        <fullName evidence="2">CCHC-type domain-containing protein</fullName>
    </recommendedName>
</protein>
<evidence type="ECO:0000256" key="1">
    <source>
        <dbReference type="PROSITE-ProRule" id="PRU00047"/>
    </source>
</evidence>
<dbReference type="InterPro" id="IPR036875">
    <property type="entry name" value="Znf_CCHC_sf"/>
</dbReference>
<evidence type="ECO:0000259" key="2">
    <source>
        <dbReference type="PROSITE" id="PS50158"/>
    </source>
</evidence>
<dbReference type="SUPFAM" id="SSF57756">
    <property type="entry name" value="Retrovirus zinc finger-like domains"/>
    <property type="match status" value="1"/>
</dbReference>
<dbReference type="InterPro" id="IPR001878">
    <property type="entry name" value="Znf_CCHC"/>
</dbReference>
<dbReference type="Gene3D" id="4.10.60.10">
    <property type="entry name" value="Zinc finger, CCHC-type"/>
    <property type="match status" value="1"/>
</dbReference>
<dbReference type="PANTHER" id="PTHR47331:SF5">
    <property type="entry name" value="RIBONUCLEASE H"/>
    <property type="match status" value="1"/>
</dbReference>